<dbReference type="Proteomes" id="UP000279994">
    <property type="component" value="Unassembled WGS sequence"/>
</dbReference>
<evidence type="ECO:0000256" key="5">
    <source>
        <dbReference type="ARBA" id="ARBA00023002"/>
    </source>
</evidence>
<feature type="domain" description="Acyl-CoA dehydrogenase/oxidase N-terminal" evidence="7">
    <location>
        <begin position="6"/>
        <end position="117"/>
    </location>
</feature>
<evidence type="ECO:0000259" key="6">
    <source>
        <dbReference type="Pfam" id="PF00441"/>
    </source>
</evidence>
<dbReference type="Pfam" id="PF00441">
    <property type="entry name" value="Acyl-CoA_dh_1"/>
    <property type="match status" value="1"/>
</dbReference>
<dbReference type="Gene3D" id="1.20.140.10">
    <property type="entry name" value="Butyryl-CoA Dehydrogenase, subunit A, domain 3"/>
    <property type="match status" value="1"/>
</dbReference>
<dbReference type="SUPFAM" id="SSF47203">
    <property type="entry name" value="Acyl-CoA dehydrogenase C-terminal domain-like"/>
    <property type="match status" value="1"/>
</dbReference>
<evidence type="ECO:0000256" key="2">
    <source>
        <dbReference type="ARBA" id="ARBA00009347"/>
    </source>
</evidence>
<dbReference type="Gene3D" id="1.10.540.10">
    <property type="entry name" value="Acyl-CoA dehydrogenase/oxidase, N-terminal domain"/>
    <property type="match status" value="1"/>
</dbReference>
<comment type="similarity">
    <text evidence="2">Belongs to the acyl-CoA dehydrogenase family.</text>
</comment>
<dbReference type="PANTHER" id="PTHR43884">
    <property type="entry name" value="ACYL-COA DEHYDROGENASE"/>
    <property type="match status" value="1"/>
</dbReference>
<dbReference type="InterPro" id="IPR009075">
    <property type="entry name" value="AcylCo_DH/oxidase_C"/>
</dbReference>
<dbReference type="InterPro" id="IPR013786">
    <property type="entry name" value="AcylCoA_DH/ox_N"/>
</dbReference>
<reference evidence="8 9" key="1">
    <citation type="submission" date="2018-11" db="EMBL/GenBank/DDBJ databases">
        <authorList>
            <person name="Li F."/>
        </authorList>
    </citation>
    <scope>NUCLEOTIDE SEQUENCE [LARGE SCALE GENOMIC DNA]</scope>
    <source>
        <strain evidence="8 9">Gsoil 818</strain>
    </source>
</reference>
<comment type="caution">
    <text evidence="8">The sequence shown here is derived from an EMBL/GenBank/DDBJ whole genome shotgun (WGS) entry which is preliminary data.</text>
</comment>
<dbReference type="OrthoDB" id="7328575at2"/>
<dbReference type="GO" id="GO:0003995">
    <property type="term" value="F:acyl-CoA dehydrogenase activity"/>
    <property type="evidence" value="ECO:0007669"/>
    <property type="project" value="TreeGrafter"/>
</dbReference>
<dbReference type="AlphaFoldDB" id="A0A3N0GQ08"/>
<dbReference type="RefSeq" id="WP_123222893.1">
    <property type="nucleotide sequence ID" value="NZ_RJSF01000039.1"/>
</dbReference>
<keyword evidence="9" id="KW-1185">Reference proteome</keyword>
<dbReference type="GO" id="GO:0050660">
    <property type="term" value="F:flavin adenine dinucleotide binding"/>
    <property type="evidence" value="ECO:0007669"/>
    <property type="project" value="InterPro"/>
</dbReference>
<organism evidence="8 9">
    <name type="scientific">Nocardioides pocheonensis</name>
    <dbReference type="NCBI Taxonomy" id="661485"/>
    <lineage>
        <taxon>Bacteria</taxon>
        <taxon>Bacillati</taxon>
        <taxon>Actinomycetota</taxon>
        <taxon>Actinomycetes</taxon>
        <taxon>Propionibacteriales</taxon>
        <taxon>Nocardioidaceae</taxon>
        <taxon>Nocardioides</taxon>
    </lineage>
</organism>
<evidence type="ECO:0000313" key="8">
    <source>
        <dbReference type="EMBL" id="RNM14554.1"/>
    </source>
</evidence>
<dbReference type="InterPro" id="IPR037069">
    <property type="entry name" value="AcylCoA_DH/ox_N_sf"/>
</dbReference>
<dbReference type="InterPro" id="IPR036250">
    <property type="entry name" value="AcylCo_DH-like_C"/>
</dbReference>
<gene>
    <name evidence="8" type="ORF">EFL26_10730</name>
</gene>
<evidence type="ECO:0000256" key="1">
    <source>
        <dbReference type="ARBA" id="ARBA00001974"/>
    </source>
</evidence>
<dbReference type="SUPFAM" id="SSF56645">
    <property type="entry name" value="Acyl-CoA dehydrogenase NM domain-like"/>
    <property type="match status" value="1"/>
</dbReference>
<sequence length="303" mass="32417">MHLARTEEQQELATTVRALLTRRSDSAAVRAAIETPEGYDTGLWQALCEQVGVAALPIPEQYDGFGATLVETAVVLEELGENLTPAPLLAGTLAAVHTLLHGSESEREELLPDLAAGRVVPFTLGRVVLEPADRTPAMDQTLRLALAAEPVEPPEDVRDISIALVSALQVGAMQRGLDMTVAYSKERVQFGRPIGSFQALKHRMADLHVLLEASRSASWGATAAAAAYLAEPSEDRGDALHRLAAVAGSYCSDALDRIAGETVQLHGGIAITWEHDAQLLFKRAHALSQLNGPAHRHRASVLT</sequence>
<dbReference type="Pfam" id="PF02771">
    <property type="entry name" value="Acyl-CoA_dh_N"/>
    <property type="match status" value="1"/>
</dbReference>
<name>A0A3N0GQ08_9ACTN</name>
<accession>A0A3N0GQ08</accession>
<evidence type="ECO:0000256" key="3">
    <source>
        <dbReference type="ARBA" id="ARBA00022630"/>
    </source>
</evidence>
<comment type="cofactor">
    <cofactor evidence="1">
        <name>FAD</name>
        <dbReference type="ChEBI" id="CHEBI:57692"/>
    </cofactor>
</comment>
<keyword evidence="3" id="KW-0285">Flavoprotein</keyword>
<evidence type="ECO:0000313" key="9">
    <source>
        <dbReference type="Proteomes" id="UP000279994"/>
    </source>
</evidence>
<feature type="domain" description="Acyl-CoA dehydrogenase/oxidase C-terminal" evidence="6">
    <location>
        <begin position="165"/>
        <end position="299"/>
    </location>
</feature>
<evidence type="ECO:0000259" key="7">
    <source>
        <dbReference type="Pfam" id="PF02771"/>
    </source>
</evidence>
<proteinExistence type="inferred from homology"/>
<evidence type="ECO:0000256" key="4">
    <source>
        <dbReference type="ARBA" id="ARBA00022827"/>
    </source>
</evidence>
<dbReference type="InterPro" id="IPR009100">
    <property type="entry name" value="AcylCoA_DH/oxidase_NM_dom_sf"/>
</dbReference>
<keyword evidence="4" id="KW-0274">FAD</keyword>
<dbReference type="EMBL" id="RJSF01000039">
    <property type="protein sequence ID" value="RNM14554.1"/>
    <property type="molecule type" value="Genomic_DNA"/>
</dbReference>
<keyword evidence="5" id="KW-0560">Oxidoreductase</keyword>
<protein>
    <submittedName>
        <fullName evidence="8">Acyl-CoA dehydrogenase</fullName>
    </submittedName>
</protein>
<dbReference type="PANTHER" id="PTHR43884:SF20">
    <property type="entry name" value="ACYL-COA DEHYDROGENASE FADE28"/>
    <property type="match status" value="1"/>
</dbReference>